<dbReference type="PANTHER" id="PTHR37423:SF2">
    <property type="entry name" value="MEMBRANE-BOUND LYTIC MUREIN TRANSGLYCOSYLASE C"/>
    <property type="match status" value="1"/>
</dbReference>
<dbReference type="InterPro" id="IPR008939">
    <property type="entry name" value="Lytic_TGlycosylase_superhlx_U"/>
</dbReference>
<evidence type="ECO:0000313" key="6">
    <source>
        <dbReference type="EMBL" id="SCY52129.1"/>
    </source>
</evidence>
<evidence type="ECO:0000256" key="1">
    <source>
        <dbReference type="ARBA" id="ARBA00007734"/>
    </source>
</evidence>
<proteinExistence type="inferred from homology"/>
<keyword evidence="7" id="KW-1185">Reference proteome</keyword>
<gene>
    <name evidence="6" type="ORF">SAMN05660710_01816</name>
</gene>
<evidence type="ECO:0000256" key="3">
    <source>
        <dbReference type="ARBA" id="ARBA00022729"/>
    </source>
</evidence>
<feature type="chain" id="PRO_5011774928" evidence="4">
    <location>
        <begin position="21"/>
        <end position="689"/>
    </location>
</feature>
<organism evidence="6 7">
    <name type="scientific">Paracoccus tibetensis</name>
    <dbReference type="NCBI Taxonomy" id="336292"/>
    <lineage>
        <taxon>Bacteria</taxon>
        <taxon>Pseudomonadati</taxon>
        <taxon>Pseudomonadota</taxon>
        <taxon>Alphaproteobacteria</taxon>
        <taxon>Rhodobacterales</taxon>
        <taxon>Paracoccaceae</taxon>
        <taxon>Paracoccus</taxon>
    </lineage>
</organism>
<feature type="domain" description="Transglycosylase SLT" evidence="5">
    <location>
        <begin position="489"/>
        <end position="586"/>
    </location>
</feature>
<dbReference type="EMBL" id="FMVT01000005">
    <property type="protein sequence ID" value="SCY52129.1"/>
    <property type="molecule type" value="Genomic_DNA"/>
</dbReference>
<dbReference type="SUPFAM" id="SSF48435">
    <property type="entry name" value="Bacterial muramidases"/>
    <property type="match status" value="1"/>
</dbReference>
<dbReference type="Gene3D" id="1.25.20.10">
    <property type="entry name" value="Bacterial muramidases"/>
    <property type="match status" value="1"/>
</dbReference>
<dbReference type="InterPro" id="IPR008258">
    <property type="entry name" value="Transglycosylase_SLT_dom_1"/>
</dbReference>
<dbReference type="GO" id="GO:0042597">
    <property type="term" value="C:periplasmic space"/>
    <property type="evidence" value="ECO:0007669"/>
    <property type="project" value="InterPro"/>
</dbReference>
<keyword evidence="3 4" id="KW-0732">Signal</keyword>
<reference evidence="6 7" key="1">
    <citation type="submission" date="2016-10" db="EMBL/GenBank/DDBJ databases">
        <authorList>
            <person name="de Groot N.N."/>
        </authorList>
    </citation>
    <scope>NUCLEOTIDE SEQUENCE [LARGE SCALE GENOMIC DNA]</scope>
    <source>
        <strain evidence="6 7">CGMCC 1.8925</strain>
    </source>
</reference>
<comment type="similarity">
    <text evidence="1">Belongs to the transglycosylase Slt family.</text>
</comment>
<sequence length="689" mass="75123">MRLLRDMMLAGLLAVMPLAAKSEAPGAMALALSAADAQDWTTARAAAAAAGPLGEALIGWQALRAGHGDFGDYLDFVQRHSDWPAIEAIRSRGDGKLRALTPEEAAVWFDGRLPVSYRAHRAYAAALPPAEAAAERARFFRTALLEPAEEEALLTEFAAELTPLIPARIFALLDRQEWRQAERLVPRLPVQDRALPNARIALQAGRTGVDDLILGLAEDQRNDPGLTLDRFLWRVGAKMHDGAQALMLEASTSADSLRDPAQWASMRVDYARLAMRNGDFARALQLAAPHHLPPENRFYADLEWLAGYAALKTDDPARALAHFEHLETVVSAAISTARAFYWQGRAHEALGDKTAAEAAWQKAAAFPGVYYGQLAAERLGVPLPADYAVAERGLDRLPDWRGASIAENAVYRAGLWLLGTGRVDEAQRFFLHLAQTAVPEDIARMSRLMYEAGYPWHGLRLAKQSANQGIIWPVAHFPLTGLEREELGPPPELVMAIARQESEFNHTARSHVGAQGLMQVMPGTAEDVARSLRIPYEPARLHEAAYNARLGAAYLQGLADRFGPSVALIAAGYNAGPGRPARWLGDFGDIRKGVDPVEWVELIPFDETRNYVMRVTEALPVYRARIHGKPAPILPRWDLSGGGMVPPPPARLTLALSARPQPKPFIGPVLPAGWQPSLPAPLSTADAAE</sequence>
<dbReference type="STRING" id="336292.SAMN05660710_01816"/>
<dbReference type="SUPFAM" id="SSF53955">
    <property type="entry name" value="Lysozyme-like"/>
    <property type="match status" value="1"/>
</dbReference>
<feature type="signal peptide" evidence="4">
    <location>
        <begin position="1"/>
        <end position="20"/>
    </location>
</feature>
<dbReference type="Pfam" id="PF01464">
    <property type="entry name" value="SLT"/>
    <property type="match status" value="1"/>
</dbReference>
<dbReference type="AlphaFoldDB" id="A0A1G5GLB3"/>
<accession>A0A1G5GLB3</accession>
<evidence type="ECO:0000313" key="7">
    <source>
        <dbReference type="Proteomes" id="UP000199502"/>
    </source>
</evidence>
<evidence type="ECO:0000256" key="2">
    <source>
        <dbReference type="ARBA" id="ARBA00009387"/>
    </source>
</evidence>
<protein>
    <submittedName>
        <fullName evidence="6">Soluble lytic murein transglycosylase</fullName>
    </submittedName>
</protein>
<dbReference type="PANTHER" id="PTHR37423">
    <property type="entry name" value="SOLUBLE LYTIC MUREIN TRANSGLYCOSYLASE-RELATED"/>
    <property type="match status" value="1"/>
</dbReference>
<dbReference type="Proteomes" id="UP000199502">
    <property type="component" value="Unassembled WGS sequence"/>
</dbReference>
<name>A0A1G5GLB3_9RHOB</name>
<dbReference type="GO" id="GO:0004553">
    <property type="term" value="F:hydrolase activity, hydrolyzing O-glycosyl compounds"/>
    <property type="evidence" value="ECO:0007669"/>
    <property type="project" value="InterPro"/>
</dbReference>
<evidence type="ECO:0000259" key="5">
    <source>
        <dbReference type="Pfam" id="PF01464"/>
    </source>
</evidence>
<dbReference type="InterPro" id="IPR023346">
    <property type="entry name" value="Lysozyme-like_dom_sf"/>
</dbReference>
<dbReference type="RefSeq" id="WP_175453286.1">
    <property type="nucleotide sequence ID" value="NZ_FMVT01000005.1"/>
</dbReference>
<evidence type="ECO:0000256" key="4">
    <source>
        <dbReference type="SAM" id="SignalP"/>
    </source>
</evidence>
<comment type="similarity">
    <text evidence="2">Belongs to the virb1 family.</text>
</comment>
<dbReference type="Gene3D" id="1.10.530.10">
    <property type="match status" value="1"/>
</dbReference>
<dbReference type="CDD" id="cd13401">
    <property type="entry name" value="Slt70-like"/>
    <property type="match status" value="1"/>
</dbReference>